<dbReference type="EMBL" id="VDEM01000018">
    <property type="protein sequence ID" value="KAF0824188.1"/>
    <property type="molecule type" value="Genomic_DNA"/>
</dbReference>
<proteinExistence type="predicted"/>
<organism evidence="1 2">
    <name type="scientific">Cytobacillus firmus</name>
    <name type="common">Bacillus firmus</name>
    <dbReference type="NCBI Taxonomy" id="1399"/>
    <lineage>
        <taxon>Bacteria</taxon>
        <taxon>Bacillati</taxon>
        <taxon>Bacillota</taxon>
        <taxon>Bacilli</taxon>
        <taxon>Bacillales</taxon>
        <taxon>Bacillaceae</taxon>
        <taxon>Cytobacillus</taxon>
    </lineage>
</organism>
<dbReference type="GeneID" id="67522648"/>
<evidence type="ECO:0000313" key="1">
    <source>
        <dbReference type="EMBL" id="KAF0824188.1"/>
    </source>
</evidence>
<dbReference type="NCBIfam" id="TIGR02678">
    <property type="entry name" value="TIGR02678 family protein"/>
    <property type="match status" value="1"/>
</dbReference>
<sequence>MNEHEEVFDEIAVDALGTLFEQFWILREEEPETYRKIRDREQKLKRYIQEKFGLELTVHQHFIKLEKIPVQPESWMGHQSFVTTMDYAIFCCALAYTEQKAIDEQFLLSNMAEHIQEMYPGEFSLDWTNYQHRRSLVRALKEVLSLKLIKTIDGNLDAFQMSEDEEVLYEISVHSRYFMRSYPDDLVQFRSMEDLLSQEWKRQPDDQRRKRVYRKLMMMPVVHRNGEDDPDFAYIRNFRNRLRDDFEQHTPFRLEVFKNAAMLTIPDMKKKYTLYPDTKGITDAALHTMAVLRDHQKELNISERGIVRMPAAAFEAYVRRTKEQYGHGWGKKHRDETPEETAWEIINLWRDWSMAEWEAESRMLTILPGAARLIGFYPADFESKKEAARNGR</sequence>
<evidence type="ECO:0000313" key="2">
    <source>
        <dbReference type="Proteomes" id="UP000465778"/>
    </source>
</evidence>
<comment type="caution">
    <text evidence="1">The sequence shown here is derived from an EMBL/GenBank/DDBJ whole genome shotgun (WGS) entry which is preliminary data.</text>
</comment>
<reference evidence="1 2" key="1">
    <citation type="journal article" date="2020" name="G3 (Bethesda)">
        <title>Whole Genome Sequencing and Comparative Genomics of Two Nematicidal Bacillus Strains Reveals a Wide Range of Possible Virulence Factors.</title>
        <authorList>
            <person name="Susic N."/>
            <person name="Janezic S."/>
            <person name="Rupnik M."/>
            <person name="Geric Stare B."/>
        </authorList>
    </citation>
    <scope>NUCLEOTIDE SEQUENCE [LARGE SCALE GENOMIC DNA]</scope>
    <source>
        <strain evidence="1 2">I-1582</strain>
    </source>
</reference>
<gene>
    <name evidence="1" type="ORF">KIS1582_2003</name>
</gene>
<dbReference type="Pfam" id="PF09661">
    <property type="entry name" value="DUF2398"/>
    <property type="match status" value="1"/>
</dbReference>
<name>A0A380XFH8_CYTFI</name>
<dbReference type="Proteomes" id="UP000465778">
    <property type="component" value="Unassembled WGS sequence"/>
</dbReference>
<dbReference type="AlphaFoldDB" id="A0A380XFH8"/>
<protein>
    <submittedName>
        <fullName evidence="1">Uncharacterized protein</fullName>
    </submittedName>
</protein>
<dbReference type="InterPro" id="IPR013494">
    <property type="entry name" value="CHP02678"/>
</dbReference>
<accession>A0A380XFH8</accession>
<dbReference type="OrthoDB" id="1654131at2"/>
<dbReference type="RefSeq" id="WP_061791373.1">
    <property type="nucleotide sequence ID" value="NZ_JABVDD010000015.1"/>
</dbReference>